<name>A0A2P5EEC5_TREOI</name>
<dbReference type="Proteomes" id="UP000237000">
    <property type="component" value="Unassembled WGS sequence"/>
</dbReference>
<proteinExistence type="predicted"/>
<dbReference type="OrthoDB" id="10439603at2759"/>
<sequence>MGMNSISSDSDLCATERNRRKKTYNHVISYVRALCEKVKEIVMEESNVQVNWRRENKANGMEWVSIQACT</sequence>
<dbReference type="InParanoid" id="A0A2P5EEC5"/>
<evidence type="ECO:0000313" key="1">
    <source>
        <dbReference type="EMBL" id="PON83895.1"/>
    </source>
</evidence>
<accession>A0A2P5EEC5</accession>
<gene>
    <name evidence="1" type="ORF">TorRG33x02_203350</name>
</gene>
<dbReference type="EMBL" id="JXTC01000171">
    <property type="protein sequence ID" value="PON83895.1"/>
    <property type="molecule type" value="Genomic_DNA"/>
</dbReference>
<organism evidence="1 2">
    <name type="scientific">Trema orientale</name>
    <name type="common">Charcoal tree</name>
    <name type="synonym">Celtis orientalis</name>
    <dbReference type="NCBI Taxonomy" id="63057"/>
    <lineage>
        <taxon>Eukaryota</taxon>
        <taxon>Viridiplantae</taxon>
        <taxon>Streptophyta</taxon>
        <taxon>Embryophyta</taxon>
        <taxon>Tracheophyta</taxon>
        <taxon>Spermatophyta</taxon>
        <taxon>Magnoliopsida</taxon>
        <taxon>eudicotyledons</taxon>
        <taxon>Gunneridae</taxon>
        <taxon>Pentapetalae</taxon>
        <taxon>rosids</taxon>
        <taxon>fabids</taxon>
        <taxon>Rosales</taxon>
        <taxon>Cannabaceae</taxon>
        <taxon>Trema</taxon>
    </lineage>
</organism>
<reference evidence="2" key="1">
    <citation type="submission" date="2016-06" db="EMBL/GenBank/DDBJ databases">
        <title>Parallel loss of symbiosis genes in relatives of nitrogen-fixing non-legume Parasponia.</title>
        <authorList>
            <person name="Van Velzen R."/>
            <person name="Holmer R."/>
            <person name="Bu F."/>
            <person name="Rutten L."/>
            <person name="Van Zeijl A."/>
            <person name="Liu W."/>
            <person name="Santuari L."/>
            <person name="Cao Q."/>
            <person name="Sharma T."/>
            <person name="Shen D."/>
            <person name="Roswanjaya Y."/>
            <person name="Wardhani T."/>
            <person name="Kalhor M.S."/>
            <person name="Jansen J."/>
            <person name="Van den Hoogen J."/>
            <person name="Gungor B."/>
            <person name="Hartog M."/>
            <person name="Hontelez J."/>
            <person name="Verver J."/>
            <person name="Yang W.-C."/>
            <person name="Schijlen E."/>
            <person name="Repin R."/>
            <person name="Schilthuizen M."/>
            <person name="Schranz E."/>
            <person name="Heidstra R."/>
            <person name="Miyata K."/>
            <person name="Fedorova E."/>
            <person name="Kohlen W."/>
            <person name="Bisseling T."/>
            <person name="Smit S."/>
            <person name="Geurts R."/>
        </authorList>
    </citation>
    <scope>NUCLEOTIDE SEQUENCE [LARGE SCALE GENOMIC DNA]</scope>
    <source>
        <strain evidence="2">cv. RG33-2</strain>
    </source>
</reference>
<dbReference type="AlphaFoldDB" id="A0A2P5EEC5"/>
<protein>
    <submittedName>
        <fullName evidence="1">Uncharacterized protein</fullName>
    </submittedName>
</protein>
<keyword evidence="2" id="KW-1185">Reference proteome</keyword>
<comment type="caution">
    <text evidence="1">The sequence shown here is derived from an EMBL/GenBank/DDBJ whole genome shotgun (WGS) entry which is preliminary data.</text>
</comment>
<evidence type="ECO:0000313" key="2">
    <source>
        <dbReference type="Proteomes" id="UP000237000"/>
    </source>
</evidence>